<feature type="compositionally biased region" description="Low complexity" evidence="7">
    <location>
        <begin position="221"/>
        <end position="244"/>
    </location>
</feature>
<reference evidence="10 11" key="1">
    <citation type="journal article" date="2019" name="Int. J. Syst. Evol. Microbiol.">
        <title>The Global Catalogue of Microorganisms (GCM) 10K type strain sequencing project: providing services to taxonomists for standard genome sequencing and annotation.</title>
        <authorList>
            <consortium name="The Broad Institute Genomics Platform"/>
            <consortium name="The Broad Institute Genome Sequencing Center for Infectious Disease"/>
            <person name="Wu L."/>
            <person name="Ma J."/>
        </authorList>
    </citation>
    <scope>NUCLEOTIDE SEQUENCE [LARGE SCALE GENOMIC DNA]</scope>
    <source>
        <strain evidence="10 11">JCM 15900</strain>
    </source>
</reference>
<comment type="caution">
    <text evidence="10">The sequence shown here is derived from an EMBL/GenBank/DDBJ whole genome shotgun (WGS) entry which is preliminary data.</text>
</comment>
<protein>
    <recommendedName>
        <fullName evidence="9">TM2 domain-containing protein</fullName>
    </recommendedName>
</protein>
<keyword evidence="2 8" id="KW-0812">Transmembrane</keyword>
<dbReference type="PANTHER" id="PTHR21016">
    <property type="entry name" value="BETA-AMYLOID BINDING PROTEIN-RELATED"/>
    <property type="match status" value="1"/>
</dbReference>
<feature type="transmembrane region" description="Helical" evidence="8">
    <location>
        <begin position="138"/>
        <end position="163"/>
    </location>
</feature>
<proteinExistence type="predicted"/>
<evidence type="ECO:0000313" key="11">
    <source>
        <dbReference type="Proteomes" id="UP001500984"/>
    </source>
</evidence>
<dbReference type="Proteomes" id="UP001500984">
    <property type="component" value="Unassembled WGS sequence"/>
</dbReference>
<dbReference type="InterPro" id="IPR050932">
    <property type="entry name" value="TM2D1-3-like"/>
</dbReference>
<sequence length="439" mass="44940">MSQPPGYGPQGINPHTGLPYGPGGGDDSTRAYPQSPYGQASGSAPGGYGTGQPAGASAPYGNEQYGSPQYGQDAYGQDAYAAPQAYGAEAAGYAPQGGPFGTATTSESQKTFIATWLLGWLLGSFGADRFYLGKFGTAIAKLLTAGGLGIWTLIDVIRTLFGATRDTEGRPLAGYEQNKKMARLVTFIVWGLGVILGIIMTIVMVATGIFAAASGGGSTGGSSSSSAPQRPSAEGDSNSGADGGAAAEWAEANFGTFETVEQSGSGSGQVDFPADVRGAVIVFDYEPSEDYDYGMLESVGEDNQSSSDVYLSTDFGTPSTSSAAWIASEYSDPVAALNVDGEGDWTVTITPVSTLETLPESGSGSGSYLYDGSGGTHAISTDGEMGMFVAEYSQTDYAEVFPTLVVSESSTAWSGTGDLEPGPGLVTVTTDGDWEITPQ</sequence>
<dbReference type="InterPro" id="IPR007829">
    <property type="entry name" value="TM2"/>
</dbReference>
<evidence type="ECO:0000256" key="3">
    <source>
        <dbReference type="ARBA" id="ARBA00022729"/>
    </source>
</evidence>
<feature type="region of interest" description="Disordered" evidence="7">
    <location>
        <begin position="1"/>
        <end position="68"/>
    </location>
</feature>
<keyword evidence="5 8" id="KW-0472">Membrane</keyword>
<evidence type="ECO:0000313" key="10">
    <source>
        <dbReference type="EMBL" id="GAA2093314.1"/>
    </source>
</evidence>
<evidence type="ECO:0000256" key="7">
    <source>
        <dbReference type="SAM" id="MobiDB-lite"/>
    </source>
</evidence>
<dbReference type="PANTHER" id="PTHR21016:SF7">
    <property type="entry name" value="TM2 DOMAIN-CONTAINING PROTEIN 3"/>
    <property type="match status" value="1"/>
</dbReference>
<organism evidence="10 11">
    <name type="scientific">Brevibacterium salitolerans</name>
    <dbReference type="NCBI Taxonomy" id="1403566"/>
    <lineage>
        <taxon>Bacteria</taxon>
        <taxon>Bacillati</taxon>
        <taxon>Actinomycetota</taxon>
        <taxon>Actinomycetes</taxon>
        <taxon>Micrococcales</taxon>
        <taxon>Brevibacteriaceae</taxon>
        <taxon>Brevibacterium</taxon>
    </lineage>
</organism>
<keyword evidence="6" id="KW-0325">Glycoprotein</keyword>
<accession>A0ABN2WIG3</accession>
<evidence type="ECO:0000256" key="8">
    <source>
        <dbReference type="SAM" id="Phobius"/>
    </source>
</evidence>
<evidence type="ECO:0000256" key="4">
    <source>
        <dbReference type="ARBA" id="ARBA00022989"/>
    </source>
</evidence>
<comment type="subcellular location">
    <subcellularLocation>
        <location evidence="1">Membrane</location>
        <topology evidence="1">Multi-pass membrane protein</topology>
    </subcellularLocation>
</comment>
<name>A0ABN2WIG3_9MICO</name>
<evidence type="ECO:0000256" key="1">
    <source>
        <dbReference type="ARBA" id="ARBA00004141"/>
    </source>
</evidence>
<keyword evidence="11" id="KW-1185">Reference proteome</keyword>
<keyword evidence="3" id="KW-0732">Signal</keyword>
<gene>
    <name evidence="10" type="ORF">GCM10009823_11540</name>
</gene>
<evidence type="ECO:0000256" key="6">
    <source>
        <dbReference type="ARBA" id="ARBA00023180"/>
    </source>
</evidence>
<dbReference type="RefSeq" id="WP_344336111.1">
    <property type="nucleotide sequence ID" value="NZ_BAAAPZ010000004.1"/>
</dbReference>
<evidence type="ECO:0000256" key="2">
    <source>
        <dbReference type="ARBA" id="ARBA00022692"/>
    </source>
</evidence>
<dbReference type="Pfam" id="PF05154">
    <property type="entry name" value="TM2"/>
    <property type="match status" value="1"/>
</dbReference>
<evidence type="ECO:0000259" key="9">
    <source>
        <dbReference type="Pfam" id="PF05154"/>
    </source>
</evidence>
<feature type="transmembrane region" description="Helical" evidence="8">
    <location>
        <begin position="184"/>
        <end position="213"/>
    </location>
</feature>
<feature type="domain" description="TM2" evidence="9">
    <location>
        <begin position="109"/>
        <end position="157"/>
    </location>
</feature>
<evidence type="ECO:0000256" key="5">
    <source>
        <dbReference type="ARBA" id="ARBA00023136"/>
    </source>
</evidence>
<keyword evidence="4 8" id="KW-1133">Transmembrane helix</keyword>
<dbReference type="EMBL" id="BAAAPZ010000004">
    <property type="protein sequence ID" value="GAA2093314.1"/>
    <property type="molecule type" value="Genomic_DNA"/>
</dbReference>
<feature type="region of interest" description="Disordered" evidence="7">
    <location>
        <begin position="219"/>
        <end position="244"/>
    </location>
</feature>